<accession>A0A2M8P9R7</accession>
<dbReference type="GO" id="GO:0000175">
    <property type="term" value="F:3'-5'-RNA exonuclease activity"/>
    <property type="evidence" value="ECO:0007669"/>
    <property type="project" value="InterPro"/>
</dbReference>
<dbReference type="GO" id="GO:0003727">
    <property type="term" value="F:single-stranded RNA binding"/>
    <property type="evidence" value="ECO:0007669"/>
    <property type="project" value="TreeGrafter"/>
</dbReference>
<gene>
    <name evidence="2" type="ORF">CUN49_16460</name>
</gene>
<dbReference type="Gene3D" id="3.30.420.10">
    <property type="entry name" value="Ribonuclease H-like superfamily/Ribonuclease H"/>
    <property type="match status" value="1"/>
</dbReference>
<comment type="caution">
    <text evidence="2">The sequence shown here is derived from an EMBL/GenBank/DDBJ whole genome shotgun (WGS) entry which is preliminary data.</text>
</comment>
<evidence type="ECO:0000313" key="3">
    <source>
        <dbReference type="Proteomes" id="UP000229681"/>
    </source>
</evidence>
<dbReference type="InterPro" id="IPR002562">
    <property type="entry name" value="3'-5'_exonuclease_dom"/>
</dbReference>
<dbReference type="AlphaFoldDB" id="A0A2M8P9R7"/>
<name>A0A2M8P9R7_9CHLR</name>
<dbReference type="Pfam" id="PF01612">
    <property type="entry name" value="DNA_pol_A_exo1"/>
    <property type="match status" value="1"/>
</dbReference>
<dbReference type="InterPro" id="IPR045092">
    <property type="entry name" value="Rrp6-like"/>
</dbReference>
<dbReference type="InterPro" id="IPR036397">
    <property type="entry name" value="RNaseH_sf"/>
</dbReference>
<evidence type="ECO:0000259" key="1">
    <source>
        <dbReference type="Pfam" id="PF01612"/>
    </source>
</evidence>
<feature type="domain" description="3'-5' exonuclease" evidence="1">
    <location>
        <begin position="11"/>
        <end position="77"/>
    </location>
</feature>
<dbReference type="GO" id="GO:0000467">
    <property type="term" value="P:exonucleolytic trimming to generate mature 3'-end of 5.8S rRNA from tricistronic rRNA transcript (SSU-rRNA, 5.8S rRNA, LSU-rRNA)"/>
    <property type="evidence" value="ECO:0007669"/>
    <property type="project" value="InterPro"/>
</dbReference>
<dbReference type="SUPFAM" id="SSF53098">
    <property type="entry name" value="Ribonuclease H-like"/>
    <property type="match status" value="1"/>
</dbReference>
<dbReference type="Proteomes" id="UP000229681">
    <property type="component" value="Unassembled WGS sequence"/>
</dbReference>
<dbReference type="PANTHER" id="PTHR12124:SF47">
    <property type="entry name" value="EXOSOME COMPONENT 10"/>
    <property type="match status" value="1"/>
</dbReference>
<reference evidence="2 3" key="1">
    <citation type="submission" date="2017-11" db="EMBL/GenBank/DDBJ databases">
        <title>Evolution of Phototrophy in the Chloroflexi Phylum Driven by Horizontal Gene Transfer.</title>
        <authorList>
            <person name="Ward L.M."/>
            <person name="Hemp J."/>
            <person name="Shih P.M."/>
            <person name="Mcglynn S.E."/>
            <person name="Fischer W."/>
        </authorList>
    </citation>
    <scope>NUCLEOTIDE SEQUENCE [LARGE SCALE GENOMIC DNA]</scope>
    <source>
        <strain evidence="2">JP3_13</strain>
    </source>
</reference>
<dbReference type="InterPro" id="IPR012337">
    <property type="entry name" value="RNaseH-like_sf"/>
</dbReference>
<proteinExistence type="predicted"/>
<dbReference type="EMBL" id="PGTM01000509">
    <property type="protein sequence ID" value="PJF34282.1"/>
    <property type="molecule type" value="Genomic_DNA"/>
</dbReference>
<dbReference type="PANTHER" id="PTHR12124">
    <property type="entry name" value="POLYMYOSITIS/SCLERODERMA AUTOANTIGEN-RELATED"/>
    <property type="match status" value="1"/>
</dbReference>
<evidence type="ECO:0000313" key="2">
    <source>
        <dbReference type="EMBL" id="PJF34282.1"/>
    </source>
</evidence>
<organism evidence="2 3">
    <name type="scientific">Candidatus Thermofonsia Clade 1 bacterium</name>
    <dbReference type="NCBI Taxonomy" id="2364210"/>
    <lineage>
        <taxon>Bacteria</taxon>
        <taxon>Bacillati</taxon>
        <taxon>Chloroflexota</taxon>
        <taxon>Candidatus Thermofontia</taxon>
        <taxon>Candidatus Thermofonsia Clade 1</taxon>
    </lineage>
</organism>
<dbReference type="GO" id="GO:0071051">
    <property type="term" value="P:poly(A)-dependent snoRNA 3'-end processing"/>
    <property type="evidence" value="ECO:0007669"/>
    <property type="project" value="TreeGrafter"/>
</dbReference>
<sequence length="79" mass="8701">MPNAKLPPPTVIAHQDELQQLIERLAQEPLIAVDTESNSLFAYRERVCLIQLSTRSADYIIDPLSLSDLAPLGTLFAAP</sequence>
<dbReference type="GO" id="GO:0071044">
    <property type="term" value="P:histone mRNA catabolic process"/>
    <property type="evidence" value="ECO:0007669"/>
    <property type="project" value="TreeGrafter"/>
</dbReference>
<protein>
    <submittedName>
        <fullName evidence="2">Ribonuclease D</fullName>
    </submittedName>
</protein>
<feature type="non-terminal residue" evidence="2">
    <location>
        <position position="79"/>
    </location>
</feature>